<feature type="compositionally biased region" description="Low complexity" evidence="2">
    <location>
        <begin position="699"/>
        <end position="717"/>
    </location>
</feature>
<proteinExistence type="predicted"/>
<dbReference type="STRING" id="1448308.A0A2T2NJE4"/>
<feature type="compositionally biased region" description="Polar residues" evidence="2">
    <location>
        <begin position="132"/>
        <end position="155"/>
    </location>
</feature>
<evidence type="ECO:0000256" key="1">
    <source>
        <dbReference type="SAM" id="Coils"/>
    </source>
</evidence>
<feature type="region of interest" description="Disordered" evidence="2">
    <location>
        <begin position="1"/>
        <end position="754"/>
    </location>
</feature>
<feature type="compositionally biased region" description="Low complexity" evidence="2">
    <location>
        <begin position="667"/>
        <end position="680"/>
    </location>
</feature>
<feature type="compositionally biased region" description="Low complexity" evidence="2">
    <location>
        <begin position="483"/>
        <end position="495"/>
    </location>
</feature>
<dbReference type="EMBL" id="KZ678137">
    <property type="protein sequence ID" value="PSN65552.1"/>
    <property type="molecule type" value="Genomic_DNA"/>
</dbReference>
<feature type="region of interest" description="Disordered" evidence="2">
    <location>
        <begin position="936"/>
        <end position="996"/>
    </location>
</feature>
<feature type="region of interest" description="Disordered" evidence="2">
    <location>
        <begin position="1035"/>
        <end position="1055"/>
    </location>
</feature>
<name>A0A2T2NJE4_CORCC</name>
<feature type="compositionally biased region" description="Polar residues" evidence="2">
    <location>
        <begin position="719"/>
        <end position="749"/>
    </location>
</feature>
<evidence type="ECO:0000313" key="4">
    <source>
        <dbReference type="Proteomes" id="UP000240883"/>
    </source>
</evidence>
<feature type="compositionally biased region" description="Polar residues" evidence="2">
    <location>
        <begin position="212"/>
        <end position="236"/>
    </location>
</feature>
<organism evidence="3 4">
    <name type="scientific">Corynespora cassiicola Philippines</name>
    <dbReference type="NCBI Taxonomy" id="1448308"/>
    <lineage>
        <taxon>Eukaryota</taxon>
        <taxon>Fungi</taxon>
        <taxon>Dikarya</taxon>
        <taxon>Ascomycota</taxon>
        <taxon>Pezizomycotina</taxon>
        <taxon>Dothideomycetes</taxon>
        <taxon>Pleosporomycetidae</taxon>
        <taxon>Pleosporales</taxon>
        <taxon>Corynesporascaceae</taxon>
        <taxon>Corynespora</taxon>
    </lineage>
</organism>
<feature type="compositionally biased region" description="Low complexity" evidence="2">
    <location>
        <begin position="318"/>
        <end position="411"/>
    </location>
</feature>
<feature type="region of interest" description="Disordered" evidence="2">
    <location>
        <begin position="1194"/>
        <end position="1220"/>
    </location>
</feature>
<feature type="compositionally biased region" description="Low complexity" evidence="2">
    <location>
        <begin position="121"/>
        <end position="131"/>
    </location>
</feature>
<feature type="compositionally biased region" description="Polar residues" evidence="2">
    <location>
        <begin position="496"/>
        <end position="509"/>
    </location>
</feature>
<dbReference type="Proteomes" id="UP000240883">
    <property type="component" value="Unassembled WGS sequence"/>
</dbReference>
<feature type="compositionally biased region" description="Polar residues" evidence="2">
    <location>
        <begin position="83"/>
        <end position="103"/>
    </location>
</feature>
<feature type="compositionally biased region" description="Basic and acidic residues" evidence="2">
    <location>
        <begin position="1202"/>
        <end position="1214"/>
    </location>
</feature>
<feature type="compositionally biased region" description="Polar residues" evidence="2">
    <location>
        <begin position="244"/>
        <end position="258"/>
    </location>
</feature>
<feature type="compositionally biased region" description="Low complexity" evidence="2">
    <location>
        <begin position="156"/>
        <end position="178"/>
    </location>
</feature>
<protein>
    <submittedName>
        <fullName evidence="3">Uncharacterized protein</fullName>
    </submittedName>
</protein>
<feature type="compositionally biased region" description="Low complexity" evidence="2">
    <location>
        <begin position="455"/>
        <end position="470"/>
    </location>
</feature>
<feature type="compositionally biased region" description="Polar residues" evidence="2">
    <location>
        <begin position="960"/>
        <end position="984"/>
    </location>
</feature>
<reference evidence="3 4" key="1">
    <citation type="journal article" date="2018" name="Front. Microbiol.">
        <title>Genome-Wide Analysis of Corynespora cassiicola Leaf Fall Disease Putative Effectors.</title>
        <authorList>
            <person name="Lopez D."/>
            <person name="Ribeiro S."/>
            <person name="Label P."/>
            <person name="Fumanal B."/>
            <person name="Venisse J.S."/>
            <person name="Kohler A."/>
            <person name="de Oliveira R.R."/>
            <person name="Labutti K."/>
            <person name="Lipzen A."/>
            <person name="Lail K."/>
            <person name="Bauer D."/>
            <person name="Ohm R.A."/>
            <person name="Barry K.W."/>
            <person name="Spatafora J."/>
            <person name="Grigoriev I.V."/>
            <person name="Martin F.M."/>
            <person name="Pujade-Renaud V."/>
        </authorList>
    </citation>
    <scope>NUCLEOTIDE SEQUENCE [LARGE SCALE GENOMIC DNA]</scope>
    <source>
        <strain evidence="3 4">Philippines</strain>
    </source>
</reference>
<dbReference type="OrthoDB" id="1883964at2759"/>
<gene>
    <name evidence="3" type="ORF">BS50DRAFT_575528</name>
</gene>
<sequence length="1551" mass="170364">MSYNQPPPPPGYQRPGSTTSFTAQAPPPPPPYGANTGYQSATPQNQSQWTAPPPPAQQWNQSQPQNAGGYNPSTYGAMPGAYTQGQQPPTNQPSNPYAAQQQDVPPPPPPKPHGFAAAVHQQQQQQQQQNQPNWGQEQGYGNQSQQGFQASAQPNTGYPQQAQQGGYPTQTQGVQQQYNNTAPPPPSQTPGGSYFPPSQGRPQSLYGADQAGTYSTPSSAVAQHPPNTVLSPNEQQPAYIPPSLTGQGVQSYMPANTNPMPGVYVPPPPDIPAWQQAQHAPLQGGSKKFRYTKPSVDPSFYAQGYQGLQPQPQPQPQPQGQTGFGQPQAQFSQQPSQQQPQQQGQFGQASQGQFQTQLPHQQGQYGQPQQGQYAQPPSHDQFQQQPQLSQFPQPAQGQQQHKYPQQQNQWQPTPPVDQGYTQEQQITQAPYSNQQPAPSQGWQPTHQTQGSIASQQYPQGQGQPIQAPQPVSGHTGTTPPGFVSEPSPQSQPVSPMQNRHSMSFASGHTSSLGRTSSVSSIALGALHAQRAGNKTASPKPTLANVPQPPPRDDASRFSALGTGGPSDWEHFGNVEEEVDDEAYFGAKKEEKNQPAQLDSVELPAQIPSPPSAQGEWPSPPTQPAPLSIGSQRDTYQPTPPPKPATPARPYSQPPEQSFVMSDAITAPPVSHSPQPIQSSQAPPPQQGFVMDDGSWPASSQERQQTPSQFQQQQQPPSQTGPIMNQESWGISQQAQANASADWNSQQNLNHAAELKAKDDAYERLKADADKEKAVLHGEIESARKELHTEIEKVKKDLEDARAHAAGEKNVLMEQLEAMKIAADQATTNAEALDKEKDSLIERIKEDAEGKDDVIKANEATIADLKRQLEVEKEKEVPKPTSFDLLPDIDPWYVSSLERYIAMLRSEASELQVEGKIKIFTDFLRAESGIRGVDYFSAPPPAPPTTESIVHQRSEQRAPISPTTSPGKQDLNIQVPQDSPSQDDFQYSPGGRPILLSKPLVSTDTVPTQRSFATPVNEHPPPISTASTMILTPTSSVDDDMKTPIQSPPEEPAQSQYKAYVPPSVGQTDSAHRQSVSFASVPSVAPLQIGGASKNNDEIFFGAHNAQKTAPPVSRLTSTDSVISDVPIPAPLSFTPQPASKPAAPKKNPLDALAELLPRQLNDPKPSPKLEEIRKKAQAAPVDFAHIQELTTSWEKSASLSRRKNEDARRKRQEENEAENNQLFEANEISYAEIGDLEDEFKEKERELKAKEDREEYKTYVENVFDKVYDGLQADIKSLMDLYMEVEIMLGASISGIKSLYLGNHEKEPDVYTTRECLELLKSLHDMIELRHEKVVQAVAERDKRYKKTEVQPLYAAGNITKMKTVERHFENAEKQAVVRAMSEKEERAGELVRVAEDVVVHAVAIEQEDIERVLSAIRNMGPEIPDGKADVLKKAHETLQRLRASSKSLLELFNTFEIELNNSVMEVEIAQARAENADSDKIVQLEREFKAGEAKLNEELQRKLGVIEQDGEEIKALVKQKGGEVELSEEEIKEARMKKALEEAKRRNGEL</sequence>
<feature type="compositionally biased region" description="Low complexity" evidence="2">
    <location>
        <begin position="510"/>
        <end position="520"/>
    </location>
</feature>
<keyword evidence="4" id="KW-1185">Reference proteome</keyword>
<feature type="compositionally biased region" description="Polar residues" evidence="2">
    <location>
        <begin position="36"/>
        <end position="45"/>
    </location>
</feature>
<keyword evidence="1" id="KW-0175">Coiled coil</keyword>
<feature type="coiled-coil region" evidence="1">
    <location>
        <begin position="1482"/>
        <end position="1547"/>
    </location>
</feature>
<feature type="compositionally biased region" description="Pro residues" evidence="2">
    <location>
        <begin position="637"/>
        <end position="646"/>
    </location>
</feature>
<feature type="compositionally biased region" description="Low complexity" evidence="2">
    <location>
        <begin position="57"/>
        <end position="66"/>
    </location>
</feature>
<evidence type="ECO:0000313" key="3">
    <source>
        <dbReference type="EMBL" id="PSN65552.1"/>
    </source>
</evidence>
<accession>A0A2T2NJE4</accession>
<evidence type="ECO:0000256" key="2">
    <source>
        <dbReference type="SAM" id="MobiDB-lite"/>
    </source>
</evidence>
<feature type="compositionally biased region" description="Polar residues" evidence="2">
    <location>
        <begin position="419"/>
        <end position="454"/>
    </location>
</feature>
<feature type="compositionally biased region" description="Pro residues" evidence="2">
    <location>
        <begin position="1"/>
        <end position="12"/>
    </location>
</feature>